<dbReference type="SUPFAM" id="SSF56801">
    <property type="entry name" value="Acetyl-CoA synthetase-like"/>
    <property type="match status" value="1"/>
</dbReference>
<dbReference type="STRING" id="522306.CAP2UW1_0376"/>
<dbReference type="PANTHER" id="PTHR43767">
    <property type="entry name" value="LONG-CHAIN-FATTY-ACID--COA LIGASE"/>
    <property type="match status" value="1"/>
</dbReference>
<dbReference type="Pfam" id="PF00501">
    <property type="entry name" value="AMP-binding"/>
    <property type="match status" value="1"/>
</dbReference>
<protein>
    <submittedName>
        <fullName evidence="3">AMP-dependent synthetase and ligase</fullName>
    </submittedName>
</protein>
<dbReference type="Gene3D" id="3.40.50.12780">
    <property type="entry name" value="N-terminal domain of ligase-like"/>
    <property type="match status" value="1"/>
</dbReference>
<feature type="domain" description="AMP-dependent synthetase/ligase" evidence="2">
    <location>
        <begin position="126"/>
        <end position="284"/>
    </location>
</feature>
<reference evidence="3" key="1">
    <citation type="submission" date="2009-08" db="EMBL/GenBank/DDBJ databases">
        <authorList>
            <consortium name="US DOE Joint Genome Institute"/>
            <person name="Lucas S."/>
            <person name="Copeland A."/>
            <person name="Lapidus A."/>
            <person name="Glavina del Rio T."/>
            <person name="Dalin E."/>
            <person name="Tice H."/>
            <person name="Bruce D."/>
            <person name="Barry K."/>
            <person name="Pitluck S."/>
            <person name="Lowry S."/>
            <person name="Larimer F."/>
            <person name="Land M."/>
            <person name="Hauser L."/>
            <person name="Kyrpides N."/>
            <person name="Ivanova N."/>
            <person name="McMahon K.D."/>
            <person name="Hugenholtz P."/>
        </authorList>
    </citation>
    <scope>NUCLEOTIDE SEQUENCE</scope>
    <source>
        <strain evidence="3">UW-1</strain>
    </source>
</reference>
<dbReference type="EMBL" id="CP001715">
    <property type="protein sequence ID" value="ACV33729.1"/>
    <property type="molecule type" value="Genomic_DNA"/>
</dbReference>
<dbReference type="eggNOG" id="COG0318">
    <property type="taxonomic scope" value="Bacteria"/>
</dbReference>
<dbReference type="PANTHER" id="PTHR43767:SF8">
    <property type="entry name" value="LONG-CHAIN-FATTY-ACID--COA LIGASE"/>
    <property type="match status" value="1"/>
</dbReference>
<proteinExistence type="predicted"/>
<dbReference type="KEGG" id="app:CAP2UW1_0376"/>
<evidence type="ECO:0000256" key="1">
    <source>
        <dbReference type="ARBA" id="ARBA00022598"/>
    </source>
</evidence>
<organism evidence="3">
    <name type="scientific">Accumulibacter regalis</name>
    <dbReference type="NCBI Taxonomy" id="522306"/>
    <lineage>
        <taxon>Bacteria</taxon>
        <taxon>Pseudomonadati</taxon>
        <taxon>Pseudomonadota</taxon>
        <taxon>Betaproteobacteria</taxon>
        <taxon>Candidatus Accumulibacter</taxon>
    </lineage>
</organism>
<dbReference type="Gene3D" id="3.30.300.30">
    <property type="match status" value="1"/>
</dbReference>
<keyword evidence="1 3" id="KW-0436">Ligase</keyword>
<dbReference type="InterPro" id="IPR045851">
    <property type="entry name" value="AMP-bd_C_sf"/>
</dbReference>
<evidence type="ECO:0000259" key="2">
    <source>
        <dbReference type="Pfam" id="PF00501"/>
    </source>
</evidence>
<reference evidence="3" key="2">
    <citation type="submission" date="2009-09" db="EMBL/GenBank/DDBJ databases">
        <title>Complete sequence of chromosome of Candidatus Accumulibacter phosphatis clade IIA str. UW-1.</title>
        <authorList>
            <consortium name="US DOE Joint Genome Institute"/>
            <person name="Martin H.G."/>
            <person name="Ivanova N."/>
            <person name="Kunin V."/>
            <person name="Warnecke F."/>
            <person name="Barry K."/>
            <person name="He S."/>
            <person name="Salamov A."/>
            <person name="Szeto E."/>
            <person name="Dalin E."/>
            <person name="Pangilinan J.L."/>
            <person name="Lapidus A."/>
            <person name="Lowry S."/>
            <person name="Kyrpides N.C."/>
            <person name="McMahon K.D."/>
            <person name="Hugenholtz P."/>
        </authorList>
    </citation>
    <scope>NUCLEOTIDE SEQUENCE [LARGE SCALE GENOMIC DNA]</scope>
    <source>
        <strain evidence="3">UW-1</strain>
    </source>
</reference>
<dbReference type="AlphaFoldDB" id="C7RKD8"/>
<evidence type="ECO:0000313" key="3">
    <source>
        <dbReference type="EMBL" id="ACV33729.1"/>
    </source>
</evidence>
<dbReference type="InterPro" id="IPR050237">
    <property type="entry name" value="ATP-dep_AMP-bd_enzyme"/>
</dbReference>
<name>C7RKD8_ACCRE</name>
<accession>C7RKD8</accession>
<gene>
    <name evidence="3" type="ordered locus">CAP2UW1_0376</name>
</gene>
<dbReference type="HOGENOM" id="CLU_026234_2_0_4"/>
<dbReference type="OrthoDB" id="9787658at2"/>
<sequence>MSRVPLLGHASLDDIFAYLPAGPTTVRRFLATASALAKRLPAGRHFLNLCQDRYRFSVGLAAGLLDGRTSLQPASQSVETLRQIQRQHADVFCLCDGAFDSLDLPRVDFPDLSALGLEAVAGIPDIPGELVAVTVYTSGSTGLPMAHDKSWGALVRNARAEASRLGLLDGARHTIVGTVPAQHMYGFESTVLLAMHGNSPFWSGKPFYPQDIVCALQAVPRPRLLVTTPFHLGTLLAADVELPTLDRLLSATAPLSRELAAAAEARLAAPLEEIYGCTESGQLASRRLLMDAAWLPLDGVCLERDGDRIIASGGHIEGRVPLADALELLPDGRFMLLGRNTDLISIAGKRSSLAYLDHQIRAIPGVVDGAFFQPDEASPQAIVRLCAFAVAPELSERQLLARLRQRVDAVFLPRPLFRVESLPRNNTGKLPRAKLQALYESLRQKPRHAPR</sequence>
<dbReference type="InterPro" id="IPR000873">
    <property type="entry name" value="AMP-dep_synth/lig_dom"/>
</dbReference>
<dbReference type="GO" id="GO:0016874">
    <property type="term" value="F:ligase activity"/>
    <property type="evidence" value="ECO:0007669"/>
    <property type="project" value="UniProtKB-KW"/>
</dbReference>
<dbReference type="InterPro" id="IPR042099">
    <property type="entry name" value="ANL_N_sf"/>
</dbReference>